<dbReference type="InterPro" id="IPR011330">
    <property type="entry name" value="Glyco_hydro/deAcase_b/a-brl"/>
</dbReference>
<dbReference type="PROSITE" id="PS51677">
    <property type="entry name" value="NODB"/>
    <property type="match status" value="1"/>
</dbReference>
<feature type="transmembrane region" description="Helical" evidence="2">
    <location>
        <begin position="25"/>
        <end position="45"/>
    </location>
</feature>
<accession>A0A485LLP8</accession>
<keyword evidence="6" id="KW-1185">Reference proteome</keyword>
<evidence type="ECO:0000313" key="4">
    <source>
        <dbReference type="EMBL" id="KAF0685022.1"/>
    </source>
</evidence>
<feature type="compositionally biased region" description="Basic and acidic residues" evidence="1">
    <location>
        <begin position="277"/>
        <end position="286"/>
    </location>
</feature>
<evidence type="ECO:0000256" key="1">
    <source>
        <dbReference type="SAM" id="MobiDB-lite"/>
    </source>
</evidence>
<evidence type="ECO:0000313" key="5">
    <source>
        <dbReference type="EMBL" id="VFT99699.1"/>
    </source>
</evidence>
<evidence type="ECO:0000256" key="2">
    <source>
        <dbReference type="SAM" id="Phobius"/>
    </source>
</evidence>
<evidence type="ECO:0000313" key="6">
    <source>
        <dbReference type="Proteomes" id="UP000332933"/>
    </source>
</evidence>
<reference evidence="5 6" key="1">
    <citation type="submission" date="2019-03" db="EMBL/GenBank/DDBJ databases">
        <authorList>
            <person name="Gaulin E."/>
            <person name="Dumas B."/>
        </authorList>
    </citation>
    <scope>NUCLEOTIDE SEQUENCE [LARGE SCALE GENOMIC DNA]</scope>
    <source>
        <strain evidence="5">CBS 568.67</strain>
    </source>
</reference>
<dbReference type="GO" id="GO:0004099">
    <property type="term" value="F:chitin deacetylase activity"/>
    <property type="evidence" value="ECO:0007669"/>
    <property type="project" value="UniProtKB-ARBA"/>
</dbReference>
<evidence type="ECO:0000259" key="3">
    <source>
        <dbReference type="PROSITE" id="PS51677"/>
    </source>
</evidence>
<gene>
    <name evidence="5" type="primary">Aste57867_23051</name>
    <name evidence="4" type="ORF">As57867_022980</name>
    <name evidence="5" type="ORF">ASTE57867_23051</name>
</gene>
<sequence>MVNLTATTAAPQSQIAASWEAWWPWIQYGELALAIFLVVFLHAVYTQPDWIVHVLHTRFPFAIWHAKTKLPVASLTIDDAPSDNTPLILDILKENNVKATFFIIKGNTIGREHILQRIVDEGHVLGNHFVRDEASIKDPLDVFESKLLACHDTLSTYQSRTRWARPGSGWFNKGMEQVAEKHGYRFAMGSVYPHDAQIRISKVNEWHLRLLTRPGSVIIVHDRPWSVAVLKNALPHITKKLKFVSLEEMEEIHARGDLPVAADTKSDEADVSATAIDSERQSLLEK</sequence>
<dbReference type="Pfam" id="PF01522">
    <property type="entry name" value="Polysacc_deac_1"/>
    <property type="match status" value="1"/>
</dbReference>
<dbReference type="EMBL" id="CAADRA010007249">
    <property type="protein sequence ID" value="VFT99699.1"/>
    <property type="molecule type" value="Genomic_DNA"/>
</dbReference>
<keyword evidence="2" id="KW-1133">Transmembrane helix</keyword>
<name>A0A485LLP8_9STRA</name>
<dbReference type="Proteomes" id="UP000332933">
    <property type="component" value="Unassembled WGS sequence"/>
</dbReference>
<dbReference type="Gene3D" id="3.20.20.370">
    <property type="entry name" value="Glycoside hydrolase/deacetylase"/>
    <property type="match status" value="1"/>
</dbReference>
<dbReference type="GO" id="GO:0005975">
    <property type="term" value="P:carbohydrate metabolic process"/>
    <property type="evidence" value="ECO:0007669"/>
    <property type="project" value="InterPro"/>
</dbReference>
<proteinExistence type="predicted"/>
<dbReference type="OrthoDB" id="407355at2759"/>
<dbReference type="PANTHER" id="PTHR10587">
    <property type="entry name" value="GLYCOSYL TRANSFERASE-RELATED"/>
    <property type="match status" value="1"/>
</dbReference>
<keyword evidence="2" id="KW-0472">Membrane</keyword>
<protein>
    <submittedName>
        <fullName evidence="5">Aste57867_23051 protein</fullName>
    </submittedName>
</protein>
<dbReference type="InterPro" id="IPR002509">
    <property type="entry name" value="NODB_dom"/>
</dbReference>
<dbReference type="PANTHER" id="PTHR10587:SF137">
    <property type="entry name" value="4-DEOXY-4-FORMAMIDO-L-ARABINOSE-PHOSPHOUNDECAPRENOL DEFORMYLASE ARND-RELATED"/>
    <property type="match status" value="1"/>
</dbReference>
<dbReference type="EMBL" id="VJMH01007223">
    <property type="protein sequence ID" value="KAF0685022.1"/>
    <property type="molecule type" value="Genomic_DNA"/>
</dbReference>
<organism evidence="5 6">
    <name type="scientific">Aphanomyces stellatus</name>
    <dbReference type="NCBI Taxonomy" id="120398"/>
    <lineage>
        <taxon>Eukaryota</taxon>
        <taxon>Sar</taxon>
        <taxon>Stramenopiles</taxon>
        <taxon>Oomycota</taxon>
        <taxon>Saprolegniomycetes</taxon>
        <taxon>Saprolegniales</taxon>
        <taxon>Verrucalvaceae</taxon>
        <taxon>Aphanomyces</taxon>
    </lineage>
</organism>
<keyword evidence="2" id="KW-0812">Transmembrane</keyword>
<reference evidence="4" key="2">
    <citation type="submission" date="2019-06" db="EMBL/GenBank/DDBJ databases">
        <title>Genomics analysis of Aphanomyces spp. identifies a new class of oomycete effector associated with host adaptation.</title>
        <authorList>
            <person name="Gaulin E."/>
        </authorList>
    </citation>
    <scope>NUCLEOTIDE SEQUENCE</scope>
    <source>
        <strain evidence="4">CBS 578.67</strain>
    </source>
</reference>
<feature type="region of interest" description="Disordered" evidence="1">
    <location>
        <begin position="260"/>
        <end position="286"/>
    </location>
</feature>
<dbReference type="InterPro" id="IPR050248">
    <property type="entry name" value="Polysacc_deacetylase_ArnD"/>
</dbReference>
<dbReference type="AlphaFoldDB" id="A0A485LLP8"/>
<dbReference type="SUPFAM" id="SSF88713">
    <property type="entry name" value="Glycoside hydrolase/deacetylase"/>
    <property type="match status" value="1"/>
</dbReference>
<feature type="domain" description="NodB homology" evidence="3">
    <location>
        <begin position="71"/>
        <end position="247"/>
    </location>
</feature>